<dbReference type="PROSITE" id="PS50935">
    <property type="entry name" value="SSB"/>
    <property type="match status" value="1"/>
</dbReference>
<evidence type="ECO:0000256" key="3">
    <source>
        <dbReference type="SAM" id="MobiDB-lite"/>
    </source>
</evidence>
<keyword evidence="5" id="KW-1185">Reference proteome</keyword>
<evidence type="ECO:0000256" key="1">
    <source>
        <dbReference type="ARBA" id="ARBA00023125"/>
    </source>
</evidence>
<feature type="compositionally biased region" description="Acidic residues" evidence="3">
    <location>
        <begin position="153"/>
        <end position="163"/>
    </location>
</feature>
<dbReference type="SUPFAM" id="SSF50249">
    <property type="entry name" value="Nucleic acid-binding proteins"/>
    <property type="match status" value="1"/>
</dbReference>
<dbReference type="CDD" id="cd04496">
    <property type="entry name" value="SSB_OBF"/>
    <property type="match status" value="1"/>
</dbReference>
<dbReference type="Proteomes" id="UP000019753">
    <property type="component" value="Unassembled WGS sequence"/>
</dbReference>
<protein>
    <submittedName>
        <fullName evidence="4">Single-stranded DNA-binding protein</fullName>
    </submittedName>
</protein>
<sequence length="193" mass="19887">MSGSGLTVTVVGWAATTPREITGDGVPYTSFRLAATPRWFDSRAGAWTDGQTEWITVKAFRDVALNVGSSIRKGDPVLATGRLRTEEWQGEQGPRSSLVLDVTALGHDLTRGRAAFTRTVNVAADAARSGAGRPSAGGQDDDPWATAAGTDVVGEDEFAEEDDRAGREAADQEPAAAGAALASAGSGRAAGTP</sequence>
<comment type="caution">
    <text evidence="4">The sequence shown here is derived from an EMBL/GenBank/DDBJ whole genome shotgun (WGS) entry which is preliminary data.</text>
</comment>
<dbReference type="RefSeq" id="WP_052023144.1">
    <property type="nucleotide sequence ID" value="NZ_AXCW01000253.1"/>
</dbReference>
<name>A0A021VMQ7_9CELL</name>
<reference evidence="4 5" key="1">
    <citation type="submission" date="2014-01" db="EMBL/GenBank/DDBJ databases">
        <title>Actinotalea ferrariae CF5-4.</title>
        <authorList>
            <person name="Chen F."/>
            <person name="Li Y."/>
            <person name="Wang G."/>
        </authorList>
    </citation>
    <scope>NUCLEOTIDE SEQUENCE [LARGE SCALE GENOMIC DNA]</scope>
    <source>
        <strain evidence="4 5">CF5-4</strain>
    </source>
</reference>
<accession>A0A021VMQ7</accession>
<feature type="region of interest" description="Disordered" evidence="3">
    <location>
        <begin position="126"/>
        <end position="193"/>
    </location>
</feature>
<keyword evidence="1 2" id="KW-0238">DNA-binding</keyword>
<dbReference type="OrthoDB" id="4427276at2"/>
<feature type="compositionally biased region" description="Low complexity" evidence="3">
    <location>
        <begin position="172"/>
        <end position="193"/>
    </location>
</feature>
<dbReference type="AlphaFoldDB" id="A0A021VMQ7"/>
<evidence type="ECO:0000313" key="5">
    <source>
        <dbReference type="Proteomes" id="UP000019753"/>
    </source>
</evidence>
<evidence type="ECO:0000313" key="4">
    <source>
        <dbReference type="EMBL" id="EYR62373.1"/>
    </source>
</evidence>
<dbReference type="EMBL" id="AXCW01000253">
    <property type="protein sequence ID" value="EYR62373.1"/>
    <property type="molecule type" value="Genomic_DNA"/>
</dbReference>
<proteinExistence type="predicted"/>
<feature type="compositionally biased region" description="Low complexity" evidence="3">
    <location>
        <begin position="126"/>
        <end position="138"/>
    </location>
</feature>
<organism evidence="4 5">
    <name type="scientific">Actinotalea ferrariae CF5-4</name>
    <dbReference type="NCBI Taxonomy" id="948458"/>
    <lineage>
        <taxon>Bacteria</taxon>
        <taxon>Bacillati</taxon>
        <taxon>Actinomycetota</taxon>
        <taxon>Actinomycetes</taxon>
        <taxon>Micrococcales</taxon>
        <taxon>Cellulomonadaceae</taxon>
        <taxon>Actinotalea</taxon>
    </lineage>
</organism>
<evidence type="ECO:0000256" key="2">
    <source>
        <dbReference type="PROSITE-ProRule" id="PRU00252"/>
    </source>
</evidence>
<dbReference type="Pfam" id="PF00436">
    <property type="entry name" value="SSB"/>
    <property type="match status" value="1"/>
</dbReference>
<dbReference type="InterPro" id="IPR000424">
    <property type="entry name" value="Primosome_PriB/ssb"/>
</dbReference>
<dbReference type="InterPro" id="IPR012340">
    <property type="entry name" value="NA-bd_OB-fold"/>
</dbReference>
<dbReference type="Gene3D" id="2.40.50.140">
    <property type="entry name" value="Nucleic acid-binding proteins"/>
    <property type="match status" value="1"/>
</dbReference>
<dbReference type="GO" id="GO:0003697">
    <property type="term" value="F:single-stranded DNA binding"/>
    <property type="evidence" value="ECO:0007669"/>
    <property type="project" value="InterPro"/>
</dbReference>
<gene>
    <name evidence="4" type="ORF">N866_09175</name>
</gene>